<keyword evidence="3" id="KW-1185">Reference proteome</keyword>
<sequence length="171" mass="19788">MDQQYYCRAYPRMPSNSINTQNLSSDKYFNIQFEYRVLGVAGTIEDIQRHTFNHVSMAKIVQEDTFPSLFSQINIPVDAYTSVAEEISECAYDMVYDDKYKNLSVLTIQVEFVVTRSTEDEGNPSFEEVEDESDDEDDYGLEEDMMAEEHNWFTPAAKSCVDELDKLLSYV</sequence>
<feature type="compositionally biased region" description="Acidic residues" evidence="1">
    <location>
        <begin position="127"/>
        <end position="138"/>
    </location>
</feature>
<evidence type="ECO:0000256" key="1">
    <source>
        <dbReference type="SAM" id="MobiDB-lite"/>
    </source>
</evidence>
<reference evidence="3" key="1">
    <citation type="journal article" date="2017" name="Front. Plant Sci.">
        <title>Climate Clever Clovers: New Paradigm to Reduce the Environmental Footprint of Ruminants by Breeding Low Methanogenic Forages Utilizing Haplotype Variation.</title>
        <authorList>
            <person name="Kaur P."/>
            <person name="Appels R."/>
            <person name="Bayer P.E."/>
            <person name="Keeble-Gagnere G."/>
            <person name="Wang J."/>
            <person name="Hirakawa H."/>
            <person name="Shirasawa K."/>
            <person name="Vercoe P."/>
            <person name="Stefanova K."/>
            <person name="Durmic Z."/>
            <person name="Nichols P."/>
            <person name="Revell C."/>
            <person name="Isobe S.N."/>
            <person name="Edwards D."/>
            <person name="Erskine W."/>
        </authorList>
    </citation>
    <scope>NUCLEOTIDE SEQUENCE [LARGE SCALE GENOMIC DNA]</scope>
    <source>
        <strain evidence="3">cv. Daliak</strain>
    </source>
</reference>
<protein>
    <submittedName>
        <fullName evidence="2">Uncharacterized protein</fullName>
    </submittedName>
</protein>
<dbReference type="OrthoDB" id="10525766at2759"/>
<feature type="region of interest" description="Disordered" evidence="1">
    <location>
        <begin position="119"/>
        <end position="138"/>
    </location>
</feature>
<evidence type="ECO:0000313" key="2">
    <source>
        <dbReference type="EMBL" id="GAU48719.1"/>
    </source>
</evidence>
<gene>
    <name evidence="2" type="ORF">TSUD_87170</name>
</gene>
<accession>A0A2Z6PP54</accession>
<organism evidence="2 3">
    <name type="scientific">Trifolium subterraneum</name>
    <name type="common">Subterranean clover</name>
    <dbReference type="NCBI Taxonomy" id="3900"/>
    <lineage>
        <taxon>Eukaryota</taxon>
        <taxon>Viridiplantae</taxon>
        <taxon>Streptophyta</taxon>
        <taxon>Embryophyta</taxon>
        <taxon>Tracheophyta</taxon>
        <taxon>Spermatophyta</taxon>
        <taxon>Magnoliopsida</taxon>
        <taxon>eudicotyledons</taxon>
        <taxon>Gunneridae</taxon>
        <taxon>Pentapetalae</taxon>
        <taxon>rosids</taxon>
        <taxon>fabids</taxon>
        <taxon>Fabales</taxon>
        <taxon>Fabaceae</taxon>
        <taxon>Papilionoideae</taxon>
        <taxon>50 kb inversion clade</taxon>
        <taxon>NPAAA clade</taxon>
        <taxon>Hologalegina</taxon>
        <taxon>IRL clade</taxon>
        <taxon>Trifolieae</taxon>
        <taxon>Trifolium</taxon>
    </lineage>
</organism>
<dbReference type="AlphaFoldDB" id="A0A2Z6PP54"/>
<dbReference type="Proteomes" id="UP000242715">
    <property type="component" value="Unassembled WGS sequence"/>
</dbReference>
<evidence type="ECO:0000313" key="3">
    <source>
        <dbReference type="Proteomes" id="UP000242715"/>
    </source>
</evidence>
<proteinExistence type="predicted"/>
<dbReference type="EMBL" id="DF974463">
    <property type="protein sequence ID" value="GAU48719.1"/>
    <property type="molecule type" value="Genomic_DNA"/>
</dbReference>
<name>A0A2Z6PP54_TRISU</name>